<reference evidence="2" key="2">
    <citation type="submission" date="2016-02" db="EMBL/GenBank/DDBJ databases">
        <title>Draft genome sequence of five rapidly growing Mycobacterium species.</title>
        <authorList>
            <person name="Katahira K."/>
            <person name="Gotou Y."/>
            <person name="Iida K."/>
            <person name="Ogura Y."/>
            <person name="Hayashi T."/>
        </authorList>
    </citation>
    <scope>NUCLEOTIDE SEQUENCE [LARGE SCALE GENOMIC DNA]</scope>
    <source>
        <strain evidence="2">JCM6362</strain>
    </source>
</reference>
<proteinExistence type="predicted"/>
<organism evidence="1 2">
    <name type="scientific">Mycolicibacterium thermoresistibile</name>
    <name type="common">Mycobacterium thermoresistibile</name>
    <dbReference type="NCBI Taxonomy" id="1797"/>
    <lineage>
        <taxon>Bacteria</taxon>
        <taxon>Bacillati</taxon>
        <taxon>Actinomycetota</taxon>
        <taxon>Actinomycetes</taxon>
        <taxon>Mycobacteriales</taxon>
        <taxon>Mycobacteriaceae</taxon>
        <taxon>Mycolicibacterium</taxon>
    </lineage>
</organism>
<dbReference type="Proteomes" id="UP000069654">
    <property type="component" value="Unassembled WGS sequence"/>
</dbReference>
<evidence type="ECO:0000313" key="2">
    <source>
        <dbReference type="Proteomes" id="UP000069654"/>
    </source>
</evidence>
<comment type="caution">
    <text evidence="1">The sequence shown here is derived from an EMBL/GenBank/DDBJ whole genome shotgun (WGS) entry which is preliminary data.</text>
</comment>
<reference evidence="1 2" key="1">
    <citation type="journal article" date="2016" name="Genome Announc.">
        <title>Draft Genome Sequences of Five Rapidly Growing Mycobacterium Species, M. thermoresistibile, M. fortuitum subsp. acetamidolyticum, M. canariasense, M. brisbanense, and M. novocastrense.</title>
        <authorList>
            <person name="Katahira K."/>
            <person name="Ogura Y."/>
            <person name="Gotoh Y."/>
            <person name="Hayashi T."/>
        </authorList>
    </citation>
    <scope>NUCLEOTIDE SEQUENCE [LARGE SCALE GENOMIC DNA]</scope>
    <source>
        <strain evidence="1 2">JCM6362</strain>
    </source>
</reference>
<gene>
    <name evidence="1" type="ORF">RMCT_4370</name>
</gene>
<dbReference type="STRING" id="1797.RMCT_4370"/>
<evidence type="ECO:0000313" key="1">
    <source>
        <dbReference type="EMBL" id="GAT17401.1"/>
    </source>
</evidence>
<accession>A0A100XIS4</accession>
<protein>
    <submittedName>
        <fullName evidence="1">Piso0_003360 protein</fullName>
    </submittedName>
</protein>
<sequence length="87" mass="9090">MAQSRSCTAVGTGTSNTTAANITIPPASMASRCRGTCAVVVTTAARTARKVLTTVFTSTKGTARWLTNGVARWRVEVTGHGPRKPII</sequence>
<dbReference type="EMBL" id="BCTB01000053">
    <property type="protein sequence ID" value="GAT17401.1"/>
    <property type="molecule type" value="Genomic_DNA"/>
</dbReference>
<dbReference type="AlphaFoldDB" id="A0A100XIS4"/>
<name>A0A100XIS4_MYCTH</name>